<dbReference type="PANTHER" id="PTHR38123:SF1">
    <property type="entry name" value="HYDROPHOBIC SURFACE BINDING PROTEIN"/>
    <property type="match status" value="1"/>
</dbReference>
<proteinExistence type="predicted"/>
<dbReference type="EMBL" id="SPUK01000013">
    <property type="protein sequence ID" value="TQV92989.1"/>
    <property type="molecule type" value="Genomic_DNA"/>
</dbReference>
<dbReference type="Proteomes" id="UP000315783">
    <property type="component" value="Unassembled WGS sequence"/>
</dbReference>
<accession>A0A545VT67</accession>
<gene>
    <name evidence="1" type="ORF">IF1G_08292</name>
</gene>
<dbReference type="OrthoDB" id="3485059at2759"/>
<comment type="caution">
    <text evidence="1">The sequence shown here is derived from an EMBL/GenBank/DDBJ whole genome shotgun (WGS) entry which is preliminary data.</text>
</comment>
<name>A0A545VT67_9HYPO</name>
<dbReference type="Gene3D" id="1.20.1280.140">
    <property type="match status" value="1"/>
</dbReference>
<sequence length="178" mass="19071">MHPKTLIPFLVAPALGHFLQRDEKSVIDSISSISEQLTAMNATLDKIQGADDAQAAVDFQNQATQLQSNLQTATDSAKSSAAFTGEESSNVAYSVVGITDVTYAVLGKVAVKRDVFNKLGGSAITDLVRDELQGLQNSTLGFGAALTDKFVKAVQDVAPLLISSLEFHFYQTIQVYTK</sequence>
<evidence type="ECO:0000313" key="1">
    <source>
        <dbReference type="EMBL" id="TQV92989.1"/>
    </source>
</evidence>
<dbReference type="AlphaFoldDB" id="A0A545VT67"/>
<dbReference type="GO" id="GO:0005576">
    <property type="term" value="C:extracellular region"/>
    <property type="evidence" value="ECO:0007669"/>
    <property type="project" value="TreeGrafter"/>
</dbReference>
<evidence type="ECO:0000313" key="2">
    <source>
        <dbReference type="Proteomes" id="UP000315783"/>
    </source>
</evidence>
<reference evidence="1 2" key="1">
    <citation type="journal article" date="2019" name="Appl. Microbiol. Biotechnol.">
        <title>Genome sequence of Isaria javanica and comparative genome analysis insights into family S53 peptidase evolution in fungal entomopathogens.</title>
        <authorList>
            <person name="Lin R."/>
            <person name="Zhang X."/>
            <person name="Xin B."/>
            <person name="Zou M."/>
            <person name="Gao Y."/>
            <person name="Qin F."/>
            <person name="Hu Q."/>
            <person name="Xie B."/>
            <person name="Cheng X."/>
        </authorList>
    </citation>
    <scope>NUCLEOTIDE SEQUENCE [LARGE SCALE GENOMIC DNA]</scope>
    <source>
        <strain evidence="1 2">IJ1G</strain>
    </source>
</reference>
<keyword evidence="2" id="KW-1185">Reference proteome</keyword>
<organism evidence="1 2">
    <name type="scientific">Cordyceps javanica</name>
    <dbReference type="NCBI Taxonomy" id="43265"/>
    <lineage>
        <taxon>Eukaryota</taxon>
        <taxon>Fungi</taxon>
        <taxon>Dikarya</taxon>
        <taxon>Ascomycota</taxon>
        <taxon>Pezizomycotina</taxon>
        <taxon>Sordariomycetes</taxon>
        <taxon>Hypocreomycetidae</taxon>
        <taxon>Hypocreales</taxon>
        <taxon>Cordycipitaceae</taxon>
        <taxon>Cordyceps</taxon>
    </lineage>
</organism>
<dbReference type="InterPro" id="IPR021054">
    <property type="entry name" value="Cell_wall_mannoprotein_1"/>
</dbReference>
<protein>
    <submittedName>
        <fullName evidence="1">Hydrophobic surface binding protein A domain-containing protein</fullName>
    </submittedName>
</protein>
<dbReference type="PANTHER" id="PTHR38123">
    <property type="entry name" value="CELL WALL SERINE-THREONINE-RICH GALACTOMANNOPROTEIN MP1 (AFU_ORTHOLOGUE AFUA_4G03240)"/>
    <property type="match status" value="1"/>
</dbReference>
<dbReference type="Pfam" id="PF12296">
    <property type="entry name" value="HsbA"/>
    <property type="match status" value="1"/>
</dbReference>